<sequence>MTHPRVEISYAFFSYLSTKLYEYRRCCSSSSDEAVIIHFLRTYLYPATYASIVNRLRMMIVATSHQNSCSNMQKLARRRVRLHLRRLRHREYSKLRTLVPSVANNNKVSKVTVIEEAIKYIDSLHKALVERLQNVRPAGVEAVTEENVKEVVCQMMSGDDQNTYNFSNDKEDNKSQT</sequence>
<dbReference type="PANTHER" id="PTHR11723">
    <property type="entry name" value="DNA-BINDING PROTEIN INHIBITOR"/>
    <property type="match status" value="1"/>
</dbReference>
<keyword evidence="5" id="KW-0539">Nucleus</keyword>
<gene>
    <name evidence="7" type="ORF">OCTVUL_1B020849</name>
</gene>
<dbReference type="PANTHER" id="PTHR11723:SF17">
    <property type="entry name" value="PROTEIN EXTRA-MACROCHAETAE"/>
    <property type="match status" value="1"/>
</dbReference>
<dbReference type="GO" id="GO:0005737">
    <property type="term" value="C:cytoplasm"/>
    <property type="evidence" value="ECO:0007669"/>
    <property type="project" value="InterPro"/>
</dbReference>
<keyword evidence="4" id="KW-0804">Transcription</keyword>
<keyword evidence="8" id="KW-1185">Reference proteome</keyword>
<dbReference type="GO" id="GO:0030154">
    <property type="term" value="P:cell differentiation"/>
    <property type="evidence" value="ECO:0007669"/>
    <property type="project" value="TreeGrafter"/>
</dbReference>
<reference evidence="7" key="1">
    <citation type="submission" date="2023-08" db="EMBL/GenBank/DDBJ databases">
        <authorList>
            <person name="Alioto T."/>
            <person name="Alioto T."/>
            <person name="Gomez Garrido J."/>
        </authorList>
    </citation>
    <scope>NUCLEOTIDE SEQUENCE</scope>
</reference>
<dbReference type="CDD" id="cd11442">
    <property type="entry name" value="bHLH_AtPRE_like"/>
    <property type="match status" value="1"/>
</dbReference>
<dbReference type="GO" id="GO:0032922">
    <property type="term" value="P:circadian regulation of gene expression"/>
    <property type="evidence" value="ECO:0007669"/>
    <property type="project" value="TreeGrafter"/>
</dbReference>
<accession>A0AA36EXG3</accession>
<keyword evidence="3" id="KW-0805">Transcription regulation</keyword>
<dbReference type="AlphaFoldDB" id="A0AA36EXG3"/>
<evidence type="ECO:0000259" key="6">
    <source>
        <dbReference type="PROSITE" id="PS50888"/>
    </source>
</evidence>
<organism evidence="7 8">
    <name type="scientific">Octopus vulgaris</name>
    <name type="common">Common octopus</name>
    <dbReference type="NCBI Taxonomy" id="6645"/>
    <lineage>
        <taxon>Eukaryota</taxon>
        <taxon>Metazoa</taxon>
        <taxon>Spiralia</taxon>
        <taxon>Lophotrochozoa</taxon>
        <taxon>Mollusca</taxon>
        <taxon>Cephalopoda</taxon>
        <taxon>Coleoidea</taxon>
        <taxon>Octopodiformes</taxon>
        <taxon>Octopoda</taxon>
        <taxon>Incirrata</taxon>
        <taxon>Octopodidae</taxon>
        <taxon>Octopus</taxon>
    </lineage>
</organism>
<evidence type="ECO:0000256" key="3">
    <source>
        <dbReference type="ARBA" id="ARBA00023015"/>
    </source>
</evidence>
<proteinExistence type="predicted"/>
<dbReference type="GO" id="GO:0046983">
    <property type="term" value="F:protein dimerization activity"/>
    <property type="evidence" value="ECO:0007669"/>
    <property type="project" value="InterPro"/>
</dbReference>
<dbReference type="EMBL" id="OX597815">
    <property type="protein sequence ID" value="CAI9717906.1"/>
    <property type="molecule type" value="Genomic_DNA"/>
</dbReference>
<dbReference type="Pfam" id="PF00010">
    <property type="entry name" value="HLH"/>
    <property type="match status" value="1"/>
</dbReference>
<name>A0AA36EXG3_OCTVU</name>
<evidence type="ECO:0000313" key="8">
    <source>
        <dbReference type="Proteomes" id="UP001162480"/>
    </source>
</evidence>
<comment type="subcellular location">
    <subcellularLocation>
        <location evidence="1">Nucleus</location>
    </subcellularLocation>
</comment>
<evidence type="ECO:0000256" key="5">
    <source>
        <dbReference type="ARBA" id="ARBA00023242"/>
    </source>
</evidence>
<protein>
    <submittedName>
        <fullName evidence="7">DNA-binding protein inhibitor ID-4-like</fullName>
    </submittedName>
</protein>
<evidence type="ECO:0000256" key="4">
    <source>
        <dbReference type="ARBA" id="ARBA00023163"/>
    </source>
</evidence>
<evidence type="ECO:0000313" key="7">
    <source>
        <dbReference type="EMBL" id="CAI9717906.1"/>
    </source>
</evidence>
<dbReference type="PROSITE" id="PS50888">
    <property type="entry name" value="BHLH"/>
    <property type="match status" value="1"/>
</dbReference>
<dbReference type="GO" id="GO:0000122">
    <property type="term" value="P:negative regulation of transcription by RNA polymerase II"/>
    <property type="evidence" value="ECO:0007669"/>
    <property type="project" value="InterPro"/>
</dbReference>
<feature type="domain" description="BHLH" evidence="6">
    <location>
        <begin position="72"/>
        <end position="124"/>
    </location>
</feature>
<dbReference type="Gene3D" id="4.10.280.10">
    <property type="entry name" value="Helix-loop-helix DNA-binding domain"/>
    <property type="match status" value="1"/>
</dbReference>
<dbReference type="InterPro" id="IPR026052">
    <property type="entry name" value="DNA-bd_prot-inh"/>
</dbReference>
<dbReference type="InterPro" id="IPR011598">
    <property type="entry name" value="bHLH_dom"/>
</dbReference>
<dbReference type="GO" id="GO:0005634">
    <property type="term" value="C:nucleus"/>
    <property type="evidence" value="ECO:0007669"/>
    <property type="project" value="UniProtKB-SubCell"/>
</dbReference>
<evidence type="ECO:0000256" key="1">
    <source>
        <dbReference type="ARBA" id="ARBA00004123"/>
    </source>
</evidence>
<keyword evidence="2" id="KW-0678">Repressor</keyword>
<evidence type="ECO:0000256" key="2">
    <source>
        <dbReference type="ARBA" id="ARBA00022491"/>
    </source>
</evidence>
<dbReference type="InterPro" id="IPR036638">
    <property type="entry name" value="HLH_DNA-bd_sf"/>
</dbReference>
<dbReference type="SUPFAM" id="SSF47459">
    <property type="entry name" value="HLH, helix-loop-helix DNA-binding domain"/>
    <property type="match status" value="1"/>
</dbReference>
<dbReference type="Proteomes" id="UP001162480">
    <property type="component" value="Chromosome 2"/>
</dbReference>